<sequence>MLALRPELLHRPFWDVAPLPLLQNPFSRLKVPWEVFRLLEDGQEICQLATIFSELREFVAVPHDDQTATLHEQAAACLQCGWPRFAFEQPQAFPADAPLEVLGAYVGFVQAATRAGLAVRWAQPRPARLELWLVAGPDLVEVAFYFGPGDTPLRARVLETTSRKLAWVVFDLLLEMERFSVSDESGFEGA</sequence>
<name>A0ABP7PRB4_9BACT</name>
<organism evidence="1 2">
    <name type="scientific">Hymenobacter antarcticus</name>
    <dbReference type="NCBI Taxonomy" id="486270"/>
    <lineage>
        <taxon>Bacteria</taxon>
        <taxon>Pseudomonadati</taxon>
        <taxon>Bacteroidota</taxon>
        <taxon>Cytophagia</taxon>
        <taxon>Cytophagales</taxon>
        <taxon>Hymenobacteraceae</taxon>
        <taxon>Hymenobacter</taxon>
    </lineage>
</organism>
<accession>A0ABP7PRB4</accession>
<evidence type="ECO:0000313" key="2">
    <source>
        <dbReference type="Proteomes" id="UP001501556"/>
    </source>
</evidence>
<evidence type="ECO:0000313" key="1">
    <source>
        <dbReference type="EMBL" id="GAA3969795.1"/>
    </source>
</evidence>
<keyword evidence="2" id="KW-1185">Reference proteome</keyword>
<gene>
    <name evidence="1" type="ORF">GCM10022407_14620</name>
</gene>
<evidence type="ECO:0008006" key="3">
    <source>
        <dbReference type="Google" id="ProtNLM"/>
    </source>
</evidence>
<dbReference type="EMBL" id="BAABDI010000007">
    <property type="protein sequence ID" value="GAA3969795.1"/>
    <property type="molecule type" value="Genomic_DNA"/>
</dbReference>
<protein>
    <recommendedName>
        <fullName evidence="3">DUF3786 domain-containing protein</fullName>
    </recommendedName>
</protein>
<dbReference type="Proteomes" id="UP001501556">
    <property type="component" value="Unassembled WGS sequence"/>
</dbReference>
<proteinExistence type="predicted"/>
<reference evidence="2" key="1">
    <citation type="journal article" date="2019" name="Int. J. Syst. Evol. Microbiol.">
        <title>The Global Catalogue of Microorganisms (GCM) 10K type strain sequencing project: providing services to taxonomists for standard genome sequencing and annotation.</title>
        <authorList>
            <consortium name="The Broad Institute Genomics Platform"/>
            <consortium name="The Broad Institute Genome Sequencing Center for Infectious Disease"/>
            <person name="Wu L."/>
            <person name="Ma J."/>
        </authorList>
    </citation>
    <scope>NUCLEOTIDE SEQUENCE [LARGE SCALE GENOMIC DNA]</scope>
    <source>
        <strain evidence="2">JCM 17217</strain>
    </source>
</reference>
<comment type="caution">
    <text evidence="1">The sequence shown here is derived from an EMBL/GenBank/DDBJ whole genome shotgun (WGS) entry which is preliminary data.</text>
</comment>